<name>A0AAW0I8K8_MYOGA</name>
<dbReference type="EMBL" id="JBBHLL010000194">
    <property type="protein sequence ID" value="KAK7810547.1"/>
    <property type="molecule type" value="Genomic_DNA"/>
</dbReference>
<organism evidence="1 2">
    <name type="scientific">Myodes glareolus</name>
    <name type="common">Bank vole</name>
    <name type="synonym">Clethrionomys glareolus</name>
    <dbReference type="NCBI Taxonomy" id="447135"/>
    <lineage>
        <taxon>Eukaryota</taxon>
        <taxon>Metazoa</taxon>
        <taxon>Chordata</taxon>
        <taxon>Craniata</taxon>
        <taxon>Vertebrata</taxon>
        <taxon>Euteleostomi</taxon>
        <taxon>Mammalia</taxon>
        <taxon>Eutheria</taxon>
        <taxon>Euarchontoglires</taxon>
        <taxon>Glires</taxon>
        <taxon>Rodentia</taxon>
        <taxon>Myomorpha</taxon>
        <taxon>Muroidea</taxon>
        <taxon>Cricetidae</taxon>
        <taxon>Arvicolinae</taxon>
        <taxon>Myodes</taxon>
    </lineage>
</organism>
<proteinExistence type="predicted"/>
<sequence>MKMLWPETEFDLCASPKSCGLLLLLSSVWRRFSPLEQIRTVHCYLPCDSLFIYSHSLFFKQVYFNAPSGC</sequence>
<evidence type="ECO:0000313" key="2">
    <source>
        <dbReference type="Proteomes" id="UP001488838"/>
    </source>
</evidence>
<dbReference type="Proteomes" id="UP001488838">
    <property type="component" value="Unassembled WGS sequence"/>
</dbReference>
<reference evidence="1 2" key="1">
    <citation type="journal article" date="2023" name="bioRxiv">
        <title>Conserved and derived expression patterns and positive selection on dental genes reveal complex evolutionary context of ever-growing rodent molars.</title>
        <authorList>
            <person name="Calamari Z.T."/>
            <person name="Song A."/>
            <person name="Cohen E."/>
            <person name="Akter M."/>
            <person name="Roy R.D."/>
            <person name="Hallikas O."/>
            <person name="Christensen M.M."/>
            <person name="Li P."/>
            <person name="Marangoni P."/>
            <person name="Jernvall J."/>
            <person name="Klein O.D."/>
        </authorList>
    </citation>
    <scope>NUCLEOTIDE SEQUENCE [LARGE SCALE GENOMIC DNA]</scope>
    <source>
        <strain evidence="1">V071</strain>
    </source>
</reference>
<dbReference type="AlphaFoldDB" id="A0AAW0I8K8"/>
<comment type="caution">
    <text evidence="1">The sequence shown here is derived from an EMBL/GenBank/DDBJ whole genome shotgun (WGS) entry which is preliminary data.</text>
</comment>
<protein>
    <submittedName>
        <fullName evidence="1">Uncharacterized protein</fullName>
    </submittedName>
</protein>
<gene>
    <name evidence="1" type="ORF">U0070_006934</name>
</gene>
<evidence type="ECO:0000313" key="1">
    <source>
        <dbReference type="EMBL" id="KAK7810547.1"/>
    </source>
</evidence>
<accession>A0AAW0I8K8</accession>
<keyword evidence="2" id="KW-1185">Reference proteome</keyword>